<dbReference type="PANTHER" id="PTHR46206">
    <property type="entry name" value="CYTOCHROME P450"/>
    <property type="match status" value="1"/>
</dbReference>
<dbReference type="GO" id="GO:0005506">
    <property type="term" value="F:iron ion binding"/>
    <property type="evidence" value="ECO:0007669"/>
    <property type="project" value="InterPro"/>
</dbReference>
<evidence type="ECO:0000256" key="13">
    <source>
        <dbReference type="RuleBase" id="RU000461"/>
    </source>
</evidence>
<dbReference type="InterPro" id="IPR036396">
    <property type="entry name" value="Cyt_P450_sf"/>
</dbReference>
<feature type="compositionally biased region" description="Polar residues" evidence="14">
    <location>
        <begin position="607"/>
        <end position="618"/>
    </location>
</feature>
<dbReference type="GO" id="GO:0016020">
    <property type="term" value="C:membrane"/>
    <property type="evidence" value="ECO:0007669"/>
    <property type="project" value="UniProtKB-SubCell"/>
</dbReference>
<evidence type="ECO:0000256" key="3">
    <source>
        <dbReference type="ARBA" id="ARBA00010617"/>
    </source>
</evidence>
<evidence type="ECO:0000313" key="16">
    <source>
        <dbReference type="EMBL" id="KAJ5338065.1"/>
    </source>
</evidence>
<dbReference type="PRINTS" id="PR00463">
    <property type="entry name" value="EP450I"/>
</dbReference>
<organism evidence="16 17">
    <name type="scientific">Penicillium brevicompactum</name>
    <dbReference type="NCBI Taxonomy" id="5074"/>
    <lineage>
        <taxon>Eukaryota</taxon>
        <taxon>Fungi</taxon>
        <taxon>Dikarya</taxon>
        <taxon>Ascomycota</taxon>
        <taxon>Pezizomycotina</taxon>
        <taxon>Eurotiomycetes</taxon>
        <taxon>Eurotiomycetidae</taxon>
        <taxon>Eurotiales</taxon>
        <taxon>Aspergillaceae</taxon>
        <taxon>Penicillium</taxon>
    </lineage>
</organism>
<protein>
    <recommendedName>
        <fullName evidence="18">Cytochrome P450</fullName>
    </recommendedName>
</protein>
<dbReference type="InterPro" id="IPR002401">
    <property type="entry name" value="Cyt_P450_E_grp-I"/>
</dbReference>
<evidence type="ECO:0008006" key="18">
    <source>
        <dbReference type="Google" id="ProtNLM"/>
    </source>
</evidence>
<evidence type="ECO:0000256" key="6">
    <source>
        <dbReference type="ARBA" id="ARBA00022723"/>
    </source>
</evidence>
<evidence type="ECO:0000256" key="9">
    <source>
        <dbReference type="ARBA" id="ARBA00023004"/>
    </source>
</evidence>
<dbReference type="Gene3D" id="1.10.630.10">
    <property type="entry name" value="Cytochrome P450"/>
    <property type="match status" value="1"/>
</dbReference>
<feature type="region of interest" description="Disordered" evidence="14">
    <location>
        <begin position="584"/>
        <end position="625"/>
    </location>
</feature>
<name>A0A9W9QIP8_PENBR</name>
<keyword evidence="9 12" id="KW-0408">Iron</keyword>
<dbReference type="GO" id="GO:0020037">
    <property type="term" value="F:heme binding"/>
    <property type="evidence" value="ECO:0007669"/>
    <property type="project" value="InterPro"/>
</dbReference>
<reference evidence="16" key="2">
    <citation type="journal article" date="2023" name="IMA Fungus">
        <title>Comparative genomic study of the Penicillium genus elucidates a diverse pangenome and 15 lateral gene transfer events.</title>
        <authorList>
            <person name="Petersen C."/>
            <person name="Sorensen T."/>
            <person name="Nielsen M.R."/>
            <person name="Sondergaard T.E."/>
            <person name="Sorensen J.L."/>
            <person name="Fitzpatrick D.A."/>
            <person name="Frisvad J.C."/>
            <person name="Nielsen K.L."/>
        </authorList>
    </citation>
    <scope>NUCLEOTIDE SEQUENCE</scope>
    <source>
        <strain evidence="16">IBT 35673</strain>
    </source>
</reference>
<gene>
    <name evidence="16" type="ORF">N7452_004793</name>
</gene>
<comment type="subcellular location">
    <subcellularLocation>
        <location evidence="2">Membrane</location>
    </subcellularLocation>
</comment>
<evidence type="ECO:0000256" key="1">
    <source>
        <dbReference type="ARBA" id="ARBA00001971"/>
    </source>
</evidence>
<keyword evidence="8 13" id="KW-0560">Oxidoreductase</keyword>
<evidence type="ECO:0000256" key="2">
    <source>
        <dbReference type="ARBA" id="ARBA00004370"/>
    </source>
</evidence>
<dbReference type="GO" id="GO:0043386">
    <property type="term" value="P:mycotoxin biosynthetic process"/>
    <property type="evidence" value="ECO:0007669"/>
    <property type="project" value="UniProtKB-ARBA"/>
</dbReference>
<sequence>MTMLYKFQSPERAFSQGREIPLLPFLFLFLLGFCLTVISALIFTSSTLANDRIPFPGHKSSFAILRQHYQFVVDGPRLIKKGYTRFKDGLFEIPRTFRFGQVVLCSTELIEELRNIRGNLVSPEPWIDQLLQISHVMPGYFPTEAGWPKVAKTTPGLIRGTVYKNLDRYIPSINETILSQLKLLEFKDGGKFGFEGTSLFDLAYSIVACSGSHSLVGARLAHNEEYLNAVKEHILGMIVTARAQFLIPDYLKRYLGGFISHCVSLGTKWNMLASRKVLMKHFDARAAEYLAEINIGNEAISESGLDRSGNPIEIFRWLYESSVVKRRWMYSEVIGEMLLLQFAFIYTTSYGLYGALAELARRPEYIAPLRREINDTILKLGPTLPACKAMDLMDSFLKECQRLHPPAALSAHRVCISDIKLSNGITLKKGSHVAVPSEVIQKSSAYYEDPETFDGFRFVKRAAAGDKNSRLVDLSPDYLVFGMGAHACPGRWMASALMKLALAHILTRYEILLPDSSSGPLAGSLSFEEFYVPNFGLKIAFRQRDLETMPETASQTPKARITPSKRLILPPRSTHKHKVLKVLNPSAKPAETCMKSSHEEATRQKKLNNANDQTSSPNDEYDDTPQSKRFEVAFSMTPQPFLDPPTWEAMLKISQQRHAAHSAQENTSELPVSQQVESAERLRQRVDHVTLVGVSFI</sequence>
<dbReference type="SUPFAM" id="SSF48264">
    <property type="entry name" value="Cytochrome P450"/>
    <property type="match status" value="1"/>
</dbReference>
<keyword evidence="6 12" id="KW-0479">Metal-binding</keyword>
<feature type="transmembrane region" description="Helical" evidence="15">
    <location>
        <begin position="21"/>
        <end position="43"/>
    </location>
</feature>
<dbReference type="InterPro" id="IPR017972">
    <property type="entry name" value="Cyt_P450_CS"/>
</dbReference>
<keyword evidence="4 12" id="KW-0349">Heme</keyword>
<evidence type="ECO:0000256" key="4">
    <source>
        <dbReference type="ARBA" id="ARBA00022617"/>
    </source>
</evidence>
<dbReference type="Proteomes" id="UP001147695">
    <property type="component" value="Unassembled WGS sequence"/>
</dbReference>
<evidence type="ECO:0000256" key="7">
    <source>
        <dbReference type="ARBA" id="ARBA00022989"/>
    </source>
</evidence>
<reference evidence="16" key="1">
    <citation type="submission" date="2022-12" db="EMBL/GenBank/DDBJ databases">
        <authorList>
            <person name="Petersen C."/>
        </authorList>
    </citation>
    <scope>NUCLEOTIDE SEQUENCE</scope>
    <source>
        <strain evidence="16">IBT 35673</strain>
    </source>
</reference>
<dbReference type="AlphaFoldDB" id="A0A9W9QIP8"/>
<dbReference type="Pfam" id="PF00067">
    <property type="entry name" value="p450"/>
    <property type="match status" value="1"/>
</dbReference>
<evidence type="ECO:0000313" key="17">
    <source>
        <dbReference type="Proteomes" id="UP001147695"/>
    </source>
</evidence>
<evidence type="ECO:0000256" key="5">
    <source>
        <dbReference type="ARBA" id="ARBA00022692"/>
    </source>
</evidence>
<evidence type="ECO:0000256" key="10">
    <source>
        <dbReference type="ARBA" id="ARBA00023033"/>
    </source>
</evidence>
<proteinExistence type="inferred from homology"/>
<evidence type="ECO:0000256" key="15">
    <source>
        <dbReference type="SAM" id="Phobius"/>
    </source>
</evidence>
<comment type="cofactor">
    <cofactor evidence="1 12">
        <name>heme</name>
        <dbReference type="ChEBI" id="CHEBI:30413"/>
    </cofactor>
</comment>
<dbReference type="CDD" id="cd11041">
    <property type="entry name" value="CYP503A1-like"/>
    <property type="match status" value="1"/>
</dbReference>
<evidence type="ECO:0000256" key="8">
    <source>
        <dbReference type="ARBA" id="ARBA00023002"/>
    </source>
</evidence>
<comment type="caution">
    <text evidence="16">The sequence shown here is derived from an EMBL/GenBank/DDBJ whole genome shotgun (WGS) entry which is preliminary data.</text>
</comment>
<dbReference type="GO" id="GO:0004497">
    <property type="term" value="F:monooxygenase activity"/>
    <property type="evidence" value="ECO:0007669"/>
    <property type="project" value="UniProtKB-KW"/>
</dbReference>
<dbReference type="PANTHER" id="PTHR46206:SF5">
    <property type="entry name" value="P450, PUTATIVE (EUROFUNG)-RELATED"/>
    <property type="match status" value="1"/>
</dbReference>
<evidence type="ECO:0000256" key="11">
    <source>
        <dbReference type="ARBA" id="ARBA00023136"/>
    </source>
</evidence>
<dbReference type="GO" id="GO:0016705">
    <property type="term" value="F:oxidoreductase activity, acting on paired donors, with incorporation or reduction of molecular oxygen"/>
    <property type="evidence" value="ECO:0007669"/>
    <property type="project" value="InterPro"/>
</dbReference>
<keyword evidence="11 15" id="KW-0472">Membrane</keyword>
<evidence type="ECO:0000256" key="12">
    <source>
        <dbReference type="PIRSR" id="PIRSR602401-1"/>
    </source>
</evidence>
<dbReference type="PROSITE" id="PS00086">
    <property type="entry name" value="CYTOCHROME_P450"/>
    <property type="match status" value="1"/>
</dbReference>
<dbReference type="EMBL" id="JAPZBQ010000003">
    <property type="protein sequence ID" value="KAJ5338065.1"/>
    <property type="molecule type" value="Genomic_DNA"/>
</dbReference>
<keyword evidence="10 13" id="KW-0503">Monooxygenase</keyword>
<dbReference type="InterPro" id="IPR001128">
    <property type="entry name" value="Cyt_P450"/>
</dbReference>
<comment type="similarity">
    <text evidence="3 13">Belongs to the cytochrome P450 family.</text>
</comment>
<feature type="binding site" description="axial binding residue" evidence="12">
    <location>
        <position position="488"/>
    </location>
    <ligand>
        <name>heme</name>
        <dbReference type="ChEBI" id="CHEBI:30413"/>
    </ligand>
    <ligandPart>
        <name>Fe</name>
        <dbReference type="ChEBI" id="CHEBI:18248"/>
    </ligandPart>
</feature>
<evidence type="ECO:0000256" key="14">
    <source>
        <dbReference type="SAM" id="MobiDB-lite"/>
    </source>
</evidence>
<accession>A0A9W9QIP8</accession>
<keyword evidence="7 15" id="KW-1133">Transmembrane helix</keyword>
<keyword evidence="5 15" id="KW-0812">Transmembrane</keyword>